<sequence>MFTVYFFLPFLAFAQIPVDLNSFDKNGEASVSSKEGFLEITWPTGKDEKGKIYVNLEQNQPLFNKIELIKEESISEIATNLDPVFLLSVGERDLEKRDGWNIFFDQTAYKPYETHLVKLDKRNAQVISEGSRTKILISEVSAGNFNGSLEIILFNGSPLLNIAAVMATEKDARAIIYDAGLTGSENEWEEVFWADTDDYLQSSKVNLETKSENLAVKYRTIIGETNGGSLAVFPPPHQYFYPLDNAYNLKFTWYGKQYRKKVPEFGIGIRHELLGDRRHVPWFNAPPETKQRLNFFILISDEKDGKVLNQVKKFTHGDEYKPLEGFYTMASHFHTEHVMDVLTHKPLPEIPGHVKALRDAGVNIMHLGEFHLAGNPRDRGPKRLPEFHKMFEECARLSTGDFLMLPGEEPNSHFGGHWMNLFPEPVYWIMSRDEDEPFVEEHPDYGKVYRVGNKEEMLRLLEEENGLAWTAHARIKGSTGYPDEYKDEEFFKSDRFLGAAWKAMPADLSQKKLGKRVLDVMDDMANWGHKKHVIAEADLFKIEPDYELYGNMNINYLQLEELPKFEDGWQSVLDVMESGKFFVSTGEVLLPAFNVDGKGAGETVNLQRNGKAEITLEIDWTFPLNFVEIVSGNGEEVFREKIDLTKTKAFGKKEYRFTVDLKDRKWVRLEVWDAAVNGAFTQPVWLEE</sequence>
<accession>A0A2N0TZ68</accession>
<evidence type="ECO:0000313" key="2">
    <source>
        <dbReference type="Proteomes" id="UP000232673"/>
    </source>
</evidence>
<evidence type="ECO:0000313" key="1">
    <source>
        <dbReference type="EMBL" id="PKD20031.1"/>
    </source>
</evidence>
<dbReference type="Proteomes" id="UP000232673">
    <property type="component" value="Unassembled WGS sequence"/>
</dbReference>
<reference evidence="1 2" key="1">
    <citation type="submission" date="2015-10" db="EMBL/GenBank/DDBJ databases">
        <title>Draft genome sequence of Salegentibacter salinarum KCTC 12975.</title>
        <authorList>
            <person name="Lin W."/>
            <person name="Zheng Q."/>
        </authorList>
    </citation>
    <scope>NUCLEOTIDE SEQUENCE [LARGE SCALE GENOMIC DNA]</scope>
    <source>
        <strain evidence="1 2">KCTC 12975</strain>
    </source>
</reference>
<dbReference type="EMBL" id="LKTS01000008">
    <property type="protein sequence ID" value="PKD20031.1"/>
    <property type="molecule type" value="Genomic_DNA"/>
</dbReference>
<gene>
    <name evidence="1" type="ORF">APR41_15005</name>
</gene>
<comment type="caution">
    <text evidence="1">The sequence shown here is derived from an EMBL/GenBank/DDBJ whole genome shotgun (WGS) entry which is preliminary data.</text>
</comment>
<proteinExistence type="predicted"/>
<organism evidence="1 2">
    <name type="scientific">Salegentibacter salinarum</name>
    <dbReference type="NCBI Taxonomy" id="447422"/>
    <lineage>
        <taxon>Bacteria</taxon>
        <taxon>Pseudomonadati</taxon>
        <taxon>Bacteroidota</taxon>
        <taxon>Flavobacteriia</taxon>
        <taxon>Flavobacteriales</taxon>
        <taxon>Flavobacteriaceae</taxon>
        <taxon>Salegentibacter</taxon>
    </lineage>
</organism>
<name>A0A2N0TZ68_9FLAO</name>
<keyword evidence="2" id="KW-1185">Reference proteome</keyword>
<dbReference type="AlphaFoldDB" id="A0A2N0TZ68"/>
<protein>
    <submittedName>
        <fullName evidence="1">Uncharacterized protein</fullName>
    </submittedName>
</protein>